<accession>A0A1H2Q320</accession>
<dbReference type="OrthoDB" id="9836499at2"/>
<reference evidence="2 3" key="1">
    <citation type="submission" date="2016-10" db="EMBL/GenBank/DDBJ databases">
        <authorList>
            <person name="de Groot N.N."/>
        </authorList>
    </citation>
    <scope>NUCLEOTIDE SEQUENCE [LARGE SCALE GENOMIC DNA]</scope>
    <source>
        <strain evidence="2 3">DSM 45610</strain>
    </source>
</reference>
<evidence type="ECO:0000313" key="2">
    <source>
        <dbReference type="EMBL" id="SDW01596.1"/>
    </source>
</evidence>
<dbReference type="STRING" id="1048340.SAMN05444487_10187"/>
<sequence>MKNQQPRRSSQKDASRWEWLKNKMEKFVENRPPGNEEKMEMMDLPQNAPRGYSSEPPGYNRDQEWGMENAFGFLGMAPPPPPPPTRSKNDDRNEEGSQVRQQPEWESMWGWDGPPPPPPEGMNPSPPGNQGQKSTRGPAIPEPGKKPEQTMRLENEGEADRSKDSRKSLGSPTHLNRDRSWEDLPMAMFDEPENTPPPIAKTTPVENDKATVGRRHRGNHRRRHR</sequence>
<evidence type="ECO:0000256" key="1">
    <source>
        <dbReference type="SAM" id="MobiDB-lite"/>
    </source>
</evidence>
<feature type="compositionally biased region" description="Basic and acidic residues" evidence="1">
    <location>
        <begin position="87"/>
        <end position="97"/>
    </location>
</feature>
<feature type="compositionally biased region" description="Basic residues" evidence="1">
    <location>
        <begin position="212"/>
        <end position="225"/>
    </location>
</feature>
<organism evidence="2 3">
    <name type="scientific">Marininema mesophilum</name>
    <dbReference type="NCBI Taxonomy" id="1048340"/>
    <lineage>
        <taxon>Bacteria</taxon>
        <taxon>Bacillati</taxon>
        <taxon>Bacillota</taxon>
        <taxon>Bacilli</taxon>
        <taxon>Bacillales</taxon>
        <taxon>Thermoactinomycetaceae</taxon>
        <taxon>Marininema</taxon>
    </lineage>
</organism>
<name>A0A1H2Q320_9BACL</name>
<proteinExistence type="predicted"/>
<dbReference type="AlphaFoldDB" id="A0A1H2Q320"/>
<keyword evidence="3" id="KW-1185">Reference proteome</keyword>
<evidence type="ECO:0000313" key="3">
    <source>
        <dbReference type="Proteomes" id="UP000198534"/>
    </source>
</evidence>
<protein>
    <submittedName>
        <fullName evidence="2">Uncharacterized protein</fullName>
    </submittedName>
</protein>
<dbReference type="RefSeq" id="WP_091734585.1">
    <property type="nucleotide sequence ID" value="NZ_FNNQ01000001.1"/>
</dbReference>
<feature type="compositionally biased region" description="Basic and acidic residues" evidence="1">
    <location>
        <begin position="25"/>
        <end position="41"/>
    </location>
</feature>
<gene>
    <name evidence="2" type="ORF">SAMN05444487_10187</name>
</gene>
<feature type="compositionally biased region" description="Basic and acidic residues" evidence="1">
    <location>
        <begin position="143"/>
        <end position="167"/>
    </location>
</feature>
<feature type="compositionally biased region" description="Pro residues" evidence="1">
    <location>
        <begin position="113"/>
        <end position="127"/>
    </location>
</feature>
<feature type="region of interest" description="Disordered" evidence="1">
    <location>
        <begin position="25"/>
        <end position="225"/>
    </location>
</feature>
<dbReference type="EMBL" id="FNNQ01000001">
    <property type="protein sequence ID" value="SDW01596.1"/>
    <property type="molecule type" value="Genomic_DNA"/>
</dbReference>
<dbReference type="Proteomes" id="UP000198534">
    <property type="component" value="Unassembled WGS sequence"/>
</dbReference>